<evidence type="ECO:0000313" key="10">
    <source>
        <dbReference type="Proteomes" id="UP000184080"/>
    </source>
</evidence>
<dbReference type="GO" id="GO:0008982">
    <property type="term" value="F:protein-N(PI)-phosphohistidine-sugar phosphotransferase activity"/>
    <property type="evidence" value="ECO:0007669"/>
    <property type="project" value="InterPro"/>
</dbReference>
<dbReference type="Pfam" id="PF03830">
    <property type="entry name" value="PTSIIB_sorb"/>
    <property type="match status" value="1"/>
</dbReference>
<evidence type="ECO:0000256" key="5">
    <source>
        <dbReference type="ARBA" id="ARBA00022679"/>
    </source>
</evidence>
<evidence type="ECO:0000313" key="9">
    <source>
        <dbReference type="EMBL" id="SHJ94996.1"/>
    </source>
</evidence>
<dbReference type="GO" id="GO:0016301">
    <property type="term" value="F:kinase activity"/>
    <property type="evidence" value="ECO:0007669"/>
    <property type="project" value="UniProtKB-KW"/>
</dbReference>
<dbReference type="OrthoDB" id="9788818at2"/>
<dbReference type="PROSITE" id="PS51101">
    <property type="entry name" value="PTS_EIIB_TYPE_4"/>
    <property type="match status" value="1"/>
</dbReference>
<dbReference type="AlphaFoldDB" id="A0A1M6NH89"/>
<comment type="subcellular location">
    <subcellularLocation>
        <location evidence="1">Cytoplasm</location>
    </subcellularLocation>
</comment>
<evidence type="ECO:0000256" key="3">
    <source>
        <dbReference type="ARBA" id="ARBA00022490"/>
    </source>
</evidence>
<keyword evidence="10" id="KW-1185">Reference proteome</keyword>
<protein>
    <submittedName>
        <fullName evidence="9">PTS system, sorbose-specific IIB component</fullName>
    </submittedName>
</protein>
<dbReference type="RefSeq" id="WP_073012063.1">
    <property type="nucleotide sequence ID" value="NZ_FQZO01000011.1"/>
</dbReference>
<dbReference type="SUPFAM" id="SSF52728">
    <property type="entry name" value="PTS IIb component"/>
    <property type="match status" value="1"/>
</dbReference>
<reference evidence="9 10" key="1">
    <citation type="submission" date="2016-11" db="EMBL/GenBank/DDBJ databases">
        <authorList>
            <person name="Jaros S."/>
            <person name="Januszkiewicz K."/>
            <person name="Wedrychowicz H."/>
        </authorList>
    </citation>
    <scope>NUCLEOTIDE SEQUENCE [LARGE SCALE GENOMIC DNA]</scope>
    <source>
        <strain evidence="9 10">DSM 21864</strain>
    </source>
</reference>
<dbReference type="STRING" id="1121298.SAMN05444401_0212"/>
<dbReference type="Gene3D" id="3.40.35.10">
    <property type="entry name" value="Phosphotransferase system, sorbose subfamily IIB component"/>
    <property type="match status" value="1"/>
</dbReference>
<keyword evidence="7" id="KW-0418">Kinase</keyword>
<sequence>MITIARIDERLIHGQVAFAWSVQYPSDAILVIDNEVCKDNFQKSLLEMATPQGMRCFVKSQDDATEFLKKYQKKKIFVVVKSPKPLLHIVKNGVELKEINVGGLYHKEGREQISNTVFLDDELKDIFRELKYEGVKLEIRATPSDRSINLEEKL</sequence>
<dbReference type="GO" id="GO:0005737">
    <property type="term" value="C:cytoplasm"/>
    <property type="evidence" value="ECO:0007669"/>
    <property type="project" value="UniProtKB-SubCell"/>
</dbReference>
<keyword evidence="3" id="KW-0963">Cytoplasm</keyword>
<evidence type="ECO:0000256" key="1">
    <source>
        <dbReference type="ARBA" id="ARBA00004496"/>
    </source>
</evidence>
<dbReference type="InterPro" id="IPR004720">
    <property type="entry name" value="PTS_IIB_sorbose-sp"/>
</dbReference>
<name>A0A1M6NH89_9CLOT</name>
<dbReference type="EMBL" id="FQZO01000011">
    <property type="protein sequence ID" value="SHJ94996.1"/>
    <property type="molecule type" value="Genomic_DNA"/>
</dbReference>
<evidence type="ECO:0000256" key="7">
    <source>
        <dbReference type="ARBA" id="ARBA00022777"/>
    </source>
</evidence>
<evidence type="ECO:0000259" key="8">
    <source>
        <dbReference type="PROSITE" id="PS51101"/>
    </source>
</evidence>
<dbReference type="InterPro" id="IPR036667">
    <property type="entry name" value="PTS_IIB_sorbose-sp_sf"/>
</dbReference>
<dbReference type="GO" id="GO:0009401">
    <property type="term" value="P:phosphoenolpyruvate-dependent sugar phosphotransferase system"/>
    <property type="evidence" value="ECO:0007669"/>
    <property type="project" value="UniProtKB-KW"/>
</dbReference>
<keyword evidence="4" id="KW-0762">Sugar transport</keyword>
<feature type="domain" description="PTS EIIB type-4" evidence="8">
    <location>
        <begin position="1"/>
        <end position="154"/>
    </location>
</feature>
<evidence type="ECO:0000256" key="4">
    <source>
        <dbReference type="ARBA" id="ARBA00022597"/>
    </source>
</evidence>
<evidence type="ECO:0000256" key="6">
    <source>
        <dbReference type="ARBA" id="ARBA00022683"/>
    </source>
</evidence>
<keyword evidence="2" id="KW-0813">Transport</keyword>
<accession>A0A1M6NH89</accession>
<dbReference type="Proteomes" id="UP000184080">
    <property type="component" value="Unassembled WGS sequence"/>
</dbReference>
<gene>
    <name evidence="9" type="ORF">SAMN05444401_0212</name>
</gene>
<keyword evidence="5" id="KW-0808">Transferase</keyword>
<organism evidence="9 10">
    <name type="scientific">Clostridium amylolyticum</name>
    <dbReference type="NCBI Taxonomy" id="1121298"/>
    <lineage>
        <taxon>Bacteria</taxon>
        <taxon>Bacillati</taxon>
        <taxon>Bacillota</taxon>
        <taxon>Clostridia</taxon>
        <taxon>Eubacteriales</taxon>
        <taxon>Clostridiaceae</taxon>
        <taxon>Clostridium</taxon>
    </lineage>
</organism>
<keyword evidence="6" id="KW-0598">Phosphotransferase system</keyword>
<proteinExistence type="predicted"/>
<evidence type="ECO:0000256" key="2">
    <source>
        <dbReference type="ARBA" id="ARBA00022448"/>
    </source>
</evidence>